<dbReference type="PANTHER" id="PTHR35841:SF1">
    <property type="entry name" value="PHOSPHONATES-BINDING PERIPLASMIC PROTEIN"/>
    <property type="match status" value="1"/>
</dbReference>
<dbReference type="EMBL" id="MLJW01000097">
    <property type="protein sequence ID" value="OIR00244.1"/>
    <property type="molecule type" value="Genomic_DNA"/>
</dbReference>
<gene>
    <name evidence="1" type="primary">phnD_8</name>
    <name evidence="1" type="ORF">GALL_177020</name>
</gene>
<protein>
    <submittedName>
        <fullName evidence="1">Phosphate-import protein PhnD</fullName>
    </submittedName>
</protein>
<accession>A0A1J5SEV1</accession>
<dbReference type="PANTHER" id="PTHR35841">
    <property type="entry name" value="PHOSPHONATES-BINDING PERIPLASMIC PROTEIN"/>
    <property type="match status" value="1"/>
</dbReference>
<organism evidence="1">
    <name type="scientific">mine drainage metagenome</name>
    <dbReference type="NCBI Taxonomy" id="410659"/>
    <lineage>
        <taxon>unclassified sequences</taxon>
        <taxon>metagenomes</taxon>
        <taxon>ecological metagenomes</taxon>
    </lineage>
</organism>
<dbReference type="AlphaFoldDB" id="A0A1J5SEV1"/>
<dbReference type="CDD" id="cd13571">
    <property type="entry name" value="PBP2_PnhD_1"/>
    <property type="match status" value="1"/>
</dbReference>
<reference evidence="1" key="1">
    <citation type="submission" date="2016-10" db="EMBL/GenBank/DDBJ databases">
        <title>Sequence of Gallionella enrichment culture.</title>
        <authorList>
            <person name="Poehlein A."/>
            <person name="Muehling M."/>
            <person name="Daniel R."/>
        </authorList>
    </citation>
    <scope>NUCLEOTIDE SEQUENCE</scope>
</reference>
<dbReference type="Gene3D" id="3.40.190.10">
    <property type="entry name" value="Periplasmic binding protein-like II"/>
    <property type="match status" value="2"/>
</dbReference>
<evidence type="ECO:0000313" key="1">
    <source>
        <dbReference type="EMBL" id="OIR00244.1"/>
    </source>
</evidence>
<name>A0A1J5SEV1_9ZZZZ</name>
<dbReference type="Pfam" id="PF12974">
    <property type="entry name" value="Phosphonate-bd"/>
    <property type="match status" value="1"/>
</dbReference>
<comment type="caution">
    <text evidence="1">The sequence shown here is derived from an EMBL/GenBank/DDBJ whole genome shotgun (WGS) entry which is preliminary data.</text>
</comment>
<dbReference type="SUPFAM" id="SSF53850">
    <property type="entry name" value="Periplasmic binding protein-like II"/>
    <property type="match status" value="1"/>
</dbReference>
<proteinExistence type="predicted"/>
<sequence>MHRRTLLAAATCGAVSSAFGQSPARSGKPPFRFGVTDVFLHDGAIHLWQQFLQAQLGMPVQIIQKSSYQEALEALRSDEMEAAWICGFPYVVAKGFVRLCAQPGWHGQPWYQSYLIAAARRTQAHSIRDLRGDVFAFDDPLSNSGYLVPVVALRALGQTPQSFFRGTFYTYSLHKVVEAVGSGLADSGTVDGYIWEILHQKRSPSALKTRIVAKSTRYGFPPIVTRKNLDPGLHLHLQQALLSAKDDAQGRALLRSLDLEDFLAPQENWFGGIAELAAILDGTHPPIPLSAIYETA</sequence>